<reference evidence="4 5" key="1">
    <citation type="submission" date="2022-03" db="EMBL/GenBank/DDBJ databases">
        <title>Complete genome analysis of Roseomonas KG 17.1 : a prolific producer of plant growth promoters.</title>
        <authorList>
            <person name="Saadouli I."/>
            <person name="Najjari A."/>
            <person name="Mosbah A."/>
            <person name="Ouzari H.I."/>
        </authorList>
    </citation>
    <scope>NUCLEOTIDE SEQUENCE [LARGE SCALE GENOMIC DNA]</scope>
    <source>
        <strain evidence="4 5">KG17-1</strain>
    </source>
</reference>
<dbReference type="Pfam" id="PF00596">
    <property type="entry name" value="Aldolase_II"/>
    <property type="match status" value="1"/>
</dbReference>
<gene>
    <name evidence="4" type="ORF">MON41_15590</name>
</gene>
<feature type="domain" description="Class II aldolase/adducin N-terminal" evidence="3">
    <location>
        <begin position="89"/>
        <end position="222"/>
    </location>
</feature>
<dbReference type="Gene3D" id="3.40.225.10">
    <property type="entry name" value="Class II aldolase/adducin N-terminal domain"/>
    <property type="match status" value="1"/>
</dbReference>
<dbReference type="Proteomes" id="UP001201985">
    <property type="component" value="Unassembled WGS sequence"/>
</dbReference>
<keyword evidence="5" id="KW-1185">Reference proteome</keyword>
<evidence type="ECO:0000313" key="4">
    <source>
        <dbReference type="EMBL" id="MCI0755142.1"/>
    </source>
</evidence>
<evidence type="ECO:0000256" key="1">
    <source>
        <dbReference type="ARBA" id="ARBA00037961"/>
    </source>
</evidence>
<sequence length="222" mass="24016">MPDRRSGAIDEAGHSVPPVSLLAPRPAAAQCLPQNTTVGHGVDRSARRRGLPAWNGQAREDNHARECSSATSHQRHAREGLTGGMAGAGRPAACYRLIAHYDMADMMANHISARVPGKGAAFLINPYGMMYEEITASLLIKVDADGRILAEPDYGDFDYGINRAGYVIHSAVHSAKHEIDCVIHTHTWPAWRFPRCNAACCRSRKLPCASCASATMIIAAWC</sequence>
<dbReference type="InterPro" id="IPR036409">
    <property type="entry name" value="Aldolase_II/adducin_N_sf"/>
</dbReference>
<protein>
    <submittedName>
        <fullName evidence="4">Class II aldolase/adducin family protein</fullName>
    </submittedName>
</protein>
<accession>A0ABS9W770</accession>
<dbReference type="RefSeq" id="WP_241793298.1">
    <property type="nucleotide sequence ID" value="NZ_JALBUU010000028.1"/>
</dbReference>
<name>A0ABS9W770_9PROT</name>
<feature type="region of interest" description="Disordered" evidence="2">
    <location>
        <begin position="53"/>
        <end position="84"/>
    </location>
</feature>
<dbReference type="InterPro" id="IPR001303">
    <property type="entry name" value="Aldolase_II/adducin_N"/>
</dbReference>
<dbReference type="EMBL" id="JALBUU010000028">
    <property type="protein sequence ID" value="MCI0755142.1"/>
    <property type="molecule type" value="Genomic_DNA"/>
</dbReference>
<dbReference type="SMART" id="SM01007">
    <property type="entry name" value="Aldolase_II"/>
    <property type="match status" value="1"/>
</dbReference>
<dbReference type="InterPro" id="IPR051017">
    <property type="entry name" value="Aldolase-II_Adducin_sf"/>
</dbReference>
<organism evidence="4 5">
    <name type="scientific">Teichococcus vastitatis</name>
    <dbReference type="NCBI Taxonomy" id="2307076"/>
    <lineage>
        <taxon>Bacteria</taxon>
        <taxon>Pseudomonadati</taxon>
        <taxon>Pseudomonadota</taxon>
        <taxon>Alphaproteobacteria</taxon>
        <taxon>Acetobacterales</taxon>
        <taxon>Roseomonadaceae</taxon>
        <taxon>Roseomonas</taxon>
    </lineage>
</organism>
<dbReference type="PANTHER" id="PTHR10672:SF3">
    <property type="entry name" value="PROTEIN HU-LI TAI SHAO"/>
    <property type="match status" value="1"/>
</dbReference>
<evidence type="ECO:0000256" key="2">
    <source>
        <dbReference type="SAM" id="MobiDB-lite"/>
    </source>
</evidence>
<dbReference type="SUPFAM" id="SSF53639">
    <property type="entry name" value="AraD/HMP-PK domain-like"/>
    <property type="match status" value="1"/>
</dbReference>
<evidence type="ECO:0000313" key="5">
    <source>
        <dbReference type="Proteomes" id="UP001201985"/>
    </source>
</evidence>
<evidence type="ECO:0000259" key="3">
    <source>
        <dbReference type="SMART" id="SM01007"/>
    </source>
</evidence>
<comment type="caution">
    <text evidence="4">The sequence shown here is derived from an EMBL/GenBank/DDBJ whole genome shotgun (WGS) entry which is preliminary data.</text>
</comment>
<dbReference type="PANTHER" id="PTHR10672">
    <property type="entry name" value="ADDUCIN"/>
    <property type="match status" value="1"/>
</dbReference>
<comment type="similarity">
    <text evidence="1">Belongs to the aldolase class II family.</text>
</comment>
<proteinExistence type="inferred from homology"/>